<dbReference type="STRING" id="71657.SAMN02982996_01478"/>
<evidence type="ECO:0000256" key="4">
    <source>
        <dbReference type="ARBA" id="ARBA00023136"/>
    </source>
</evidence>
<evidence type="ECO:0000313" key="8">
    <source>
        <dbReference type="Proteomes" id="UP000187280"/>
    </source>
</evidence>
<evidence type="ECO:0000256" key="5">
    <source>
        <dbReference type="ARBA" id="ARBA00023139"/>
    </source>
</evidence>
<gene>
    <name evidence="7" type="ORF">SAMN02982996_01478</name>
</gene>
<keyword evidence="8" id="KW-1185">Reference proteome</keyword>
<dbReference type="Proteomes" id="UP000187280">
    <property type="component" value="Unassembled WGS sequence"/>
</dbReference>
<keyword evidence="2" id="KW-1003">Cell membrane</keyword>
<keyword evidence="6" id="KW-0449">Lipoprotein</keyword>
<dbReference type="Pfam" id="PF08085">
    <property type="entry name" value="Entericidin"/>
    <property type="match status" value="1"/>
</dbReference>
<dbReference type="PROSITE" id="PS51257">
    <property type="entry name" value="PROKAR_LIPOPROTEIN"/>
    <property type="match status" value="1"/>
</dbReference>
<dbReference type="GO" id="GO:0016020">
    <property type="term" value="C:membrane"/>
    <property type="evidence" value="ECO:0007669"/>
    <property type="project" value="InterPro"/>
</dbReference>
<keyword evidence="4" id="KW-0472">Membrane</keyword>
<evidence type="ECO:0000256" key="3">
    <source>
        <dbReference type="ARBA" id="ARBA00022729"/>
    </source>
</evidence>
<accession>A0A1H4AMT4</accession>
<evidence type="ECO:0000256" key="6">
    <source>
        <dbReference type="ARBA" id="ARBA00023288"/>
    </source>
</evidence>
<dbReference type="GO" id="GO:0009636">
    <property type="term" value="P:response to toxic substance"/>
    <property type="evidence" value="ECO:0007669"/>
    <property type="project" value="InterPro"/>
</dbReference>
<evidence type="ECO:0000313" key="7">
    <source>
        <dbReference type="EMBL" id="SEA37118.1"/>
    </source>
</evidence>
<dbReference type="EMBL" id="FNQS01000004">
    <property type="protein sequence ID" value="SEA37118.1"/>
    <property type="molecule type" value="Genomic_DNA"/>
</dbReference>
<dbReference type="eggNOG" id="COG5510">
    <property type="taxonomic scope" value="Bacteria"/>
</dbReference>
<dbReference type="GeneID" id="97764368"/>
<evidence type="ECO:0000256" key="1">
    <source>
        <dbReference type="ARBA" id="ARBA00010296"/>
    </source>
</evidence>
<sequence length="42" mass="4369">MKNITLLTAVLLITATLSGCNTTRGFGQDVQKLGSSISRTAS</sequence>
<dbReference type="AlphaFoldDB" id="A0A1H4AMT4"/>
<proteinExistence type="inferred from homology"/>
<dbReference type="RefSeq" id="WP_026739180.1">
    <property type="nucleotide sequence ID" value="NZ_FNQS01000004.1"/>
</dbReference>
<protein>
    <submittedName>
        <fullName evidence="7">Entericidin A</fullName>
    </submittedName>
</protein>
<evidence type="ECO:0000256" key="2">
    <source>
        <dbReference type="ARBA" id="ARBA00022475"/>
    </source>
</evidence>
<dbReference type="InterPro" id="IPR012556">
    <property type="entry name" value="Entericidin"/>
</dbReference>
<keyword evidence="5" id="KW-0564">Palmitate</keyword>
<reference evidence="7 8" key="1">
    <citation type="submission" date="2016-10" db="EMBL/GenBank/DDBJ databases">
        <authorList>
            <person name="de Groot N.N."/>
        </authorList>
    </citation>
    <scope>NUCLEOTIDE SEQUENCE [LARGE SCALE GENOMIC DNA]</scope>
    <source>
        <strain evidence="7 8">ATCC 29281</strain>
    </source>
</reference>
<name>A0A1H4AMT4_9GAMM</name>
<keyword evidence="3" id="KW-0732">Signal</keyword>
<organism evidence="7 8">
    <name type="scientific">Lonsdalea quercina</name>
    <dbReference type="NCBI Taxonomy" id="71657"/>
    <lineage>
        <taxon>Bacteria</taxon>
        <taxon>Pseudomonadati</taxon>
        <taxon>Pseudomonadota</taxon>
        <taxon>Gammaproteobacteria</taxon>
        <taxon>Enterobacterales</taxon>
        <taxon>Pectobacteriaceae</taxon>
        <taxon>Lonsdalea</taxon>
    </lineage>
</organism>
<comment type="similarity">
    <text evidence="1">Belongs to the EcnA/EcnB lipoprotein family.</text>
</comment>